<evidence type="ECO:0000256" key="7">
    <source>
        <dbReference type="ARBA" id="ARBA00020723"/>
    </source>
</evidence>
<evidence type="ECO:0000259" key="18">
    <source>
        <dbReference type="Pfam" id="PF06202"/>
    </source>
</evidence>
<evidence type="ECO:0000256" key="14">
    <source>
        <dbReference type="ARBA" id="ARBA00023268"/>
    </source>
</evidence>
<evidence type="ECO:0000259" key="19">
    <source>
        <dbReference type="Pfam" id="PF14699"/>
    </source>
</evidence>
<feature type="domain" description="Glycogen debranching enzyme C-terminal" evidence="18">
    <location>
        <begin position="1115"/>
        <end position="1578"/>
    </location>
</feature>
<dbReference type="GO" id="GO:0005978">
    <property type="term" value="P:glycogen biosynthetic process"/>
    <property type="evidence" value="ECO:0007669"/>
    <property type="project" value="UniProtKB-KW"/>
</dbReference>
<keyword evidence="9" id="KW-0328">Glycosyltransferase</keyword>
<dbReference type="EC" id="2.4.1.25" evidence="5"/>
<dbReference type="InterPro" id="IPR029436">
    <property type="entry name" value="AGL_euk_N"/>
</dbReference>
<protein>
    <recommendedName>
        <fullName evidence="7">Glycogen debranching enzyme</fullName>
        <ecNumber evidence="5">2.4.1.25</ecNumber>
        <ecNumber evidence="6">3.2.1.33</ecNumber>
    </recommendedName>
    <alternativeName>
        <fullName evidence="17">Glycogen debrancher</fullName>
    </alternativeName>
</protein>
<comment type="catalytic activity">
    <reaction evidence="2">
        <text>Hydrolysis of (1-&gt;6)-alpha-D-glucosidic branch linkages in glycogen phosphorylase limit dextrin.</text>
        <dbReference type="EC" id="3.2.1.33"/>
    </reaction>
</comment>
<keyword evidence="10" id="KW-0808">Transferase</keyword>
<evidence type="ECO:0000313" key="22">
    <source>
        <dbReference type="EMBL" id="SSX31692.1"/>
    </source>
</evidence>
<evidence type="ECO:0000256" key="17">
    <source>
        <dbReference type="ARBA" id="ARBA00031477"/>
    </source>
</evidence>
<dbReference type="Pfam" id="PF14702">
    <property type="entry name" value="hGDE_central"/>
    <property type="match status" value="1"/>
</dbReference>
<sequence>MYNFIQWLLHGDNNQKGRMPDTLSLALNHGEQADNVLYRLRREEILRISPDNNQKGRMPDTLSLALNHGEQADNVLYRLRREEILRISPGSTLLGKKIVLYTNYPATEKGEFVREKYRILQWHSRDGKVIEAGVDCLTLVNDLDIYCEIPCNKSGSFRFYFSYEKNGKPEGSLYILIEPKIYVGPPKARKYMPLDSIRCQTVLAKLLGPINTWEAKLLVGKESGYNMIHFTPVQQLGESRSCYSLADQLKVNPEFAAKPGGKITYDDVEKITKKLREEWGIASICDIVLNHTANESEWVKEHPESTYSCFTCPHLRPAFLLDALLVQVGADVKEGKLENHGVPKVIETEDHLQALKHQVHSHYLPQIKLHEFFQVDVEKCVAKFEETIKKMGAPPPPHRPSIIGIEDQFVVPQRVIINFDPEYRRHKSCIDLDKAVKMYNLIHHNAKDEEHRVKICVKQFRKALLALNDCIQREVDADMEYAINNCIAGTRYERVQHDGPRIKEISIQYPLFQNYFTKWNTKGKSIKEIEQFMYADNGKYFMAHNGWVMGSDPLQDFASPREADKTVYFRRELVAWGDSVKLRYGSKPEDNPYLWEHMRKYVDTTAKIFDGVRLDNCHSTPLHVAEYLLDSARKINPELYVVAELFTNSDATDNIFVNRLGINSLIREAQAAWDSHEEGRLVYRYGGAPVGAFFVSPKRPIAPNIAHALFLDLTHDNPSPVDKRSVFDYLPTGALVAMACCATGSNRGYDELVPHHIHVVNEERQYQEWNKHVTHESGMIAARKVINLLHGEMAEQGFNQVFVDQMHPDVVAVTRHSPKTHQTIVLIAHTAFYKPDPNSGPTGVRPVTFEGELNEIILEANITHKNGPQYQMPTNYKKDDKYINGYDEYLIRTKEHIQLKDSEVFVKDMQKTDTHTILHMHNLRPGTVVAIRASLKEYARVPLEKLIKIVDDFLFERGAYLELKKVISNLDLVDLNHALYCCESEERDLTGCGSYHIPNFANMVYCGFQGIVSHLSEISPKDDMGHPICGNLRDGNWMLDYFLHRLLVVPNLKPLGEWLKPHFDELKSIPRYMIPSYFDVIITGVYNALVEQAYNLMSDFVKNGSTFCKMLALGSVQFLSRCKSSGLPKVTADQKIEYPTLSAGLPHFSTGYMRCWGRDTFIALPGLTILTGRYEEAKQIILSFGTTLRHGLIPNLLDGGKNPRYNCRDAIWWWLYCIKKFATEVPNGELILKEKISRIFPTDDSEAKAPGEHMEYLYDTIQEALIKHFQGLAFRERNAGTLIDAHMKDEGFNNKIGVDLDTGFVFGGNALNCGTWMDKMGSCDKSGNRGIPSTPRDGSAVELVGLQFAALRFLQKMAEKKVIPYSSVTRKCSEGSTLIWSYKDWADKIADNFESKFFVGPNGVPSPPANKRNIYKDSCGATYEWADYQLRPNFTIAMVAAPEIFDPQNAWQALENARKYLLGPLGMKTLDPEDWGYRGNYDNSIDCDDPKISHGANYHQGPEWLWPIGFYLRARLHFAKLNNCLEQTVAETWSILTKHLHEIETSHWRGLPELTNENGAYCKDSCRTQAWSMSCVLETLYDLENL</sequence>
<evidence type="ECO:0000256" key="2">
    <source>
        <dbReference type="ARBA" id="ARBA00000927"/>
    </source>
</evidence>
<keyword evidence="12" id="KW-0378">Hydrolase</keyword>
<evidence type="ECO:0000256" key="16">
    <source>
        <dbReference type="ARBA" id="ARBA00025780"/>
    </source>
</evidence>
<evidence type="ECO:0000256" key="3">
    <source>
        <dbReference type="ARBA" id="ARBA00003530"/>
    </source>
</evidence>
<reference evidence="22" key="1">
    <citation type="submission" date="2018-07" db="EMBL/GenBank/DDBJ databases">
        <authorList>
            <person name="Quirk P.G."/>
            <person name="Krulwich T.A."/>
        </authorList>
    </citation>
    <scope>NUCLEOTIDE SEQUENCE</scope>
</reference>
<dbReference type="Pfam" id="PF14701">
    <property type="entry name" value="hDGE_amylase"/>
    <property type="match status" value="1"/>
</dbReference>
<dbReference type="InterPro" id="IPR032788">
    <property type="entry name" value="AGL_central"/>
</dbReference>
<keyword evidence="14" id="KW-0511">Multifunctional enzyme</keyword>
<comment type="subcellular location">
    <subcellularLocation>
        <location evidence="4">Cytoplasm</location>
    </subcellularLocation>
</comment>
<evidence type="ECO:0000256" key="10">
    <source>
        <dbReference type="ARBA" id="ARBA00022679"/>
    </source>
</evidence>
<dbReference type="EMBL" id="UFQT01001761">
    <property type="protein sequence ID" value="SSX31692.1"/>
    <property type="molecule type" value="Genomic_DNA"/>
</dbReference>
<dbReference type="FunFam" id="3.20.20.80:FF:000108">
    <property type="entry name" value="glycogen debranching enzyme"/>
    <property type="match status" value="1"/>
</dbReference>
<dbReference type="VEuPathDB" id="VectorBase:CSON003971"/>
<dbReference type="InterPro" id="IPR032792">
    <property type="entry name" value="AGL_glucanoTrfase"/>
</dbReference>
<dbReference type="SUPFAM" id="SSF48208">
    <property type="entry name" value="Six-hairpin glycosidases"/>
    <property type="match status" value="1"/>
</dbReference>
<comment type="catalytic activity">
    <reaction evidence="1">
        <text>Transfers a segment of a (1-&gt;4)-alpha-D-glucan to a new position in an acceptor, which may be glucose or a (1-&gt;4)-alpha-D-glucan.</text>
        <dbReference type="EC" id="2.4.1.25"/>
    </reaction>
</comment>
<dbReference type="Gene3D" id="3.20.20.80">
    <property type="entry name" value="Glycosidases"/>
    <property type="match status" value="2"/>
</dbReference>
<name>A0A336MMQ1_CULSO</name>
<feature type="domain" description="Glycogen debranching enzyme central" evidence="21">
    <location>
        <begin position="778"/>
        <end position="1046"/>
    </location>
</feature>
<proteinExistence type="inferred from homology"/>
<dbReference type="Pfam" id="PF14699">
    <property type="entry name" value="hGDE_N"/>
    <property type="match status" value="1"/>
</dbReference>
<evidence type="ECO:0000259" key="20">
    <source>
        <dbReference type="Pfam" id="PF14701"/>
    </source>
</evidence>
<evidence type="ECO:0000256" key="1">
    <source>
        <dbReference type="ARBA" id="ARBA00000439"/>
    </source>
</evidence>
<keyword evidence="8" id="KW-0963">Cytoplasm</keyword>
<keyword evidence="11" id="KW-0732">Signal</keyword>
<dbReference type="GO" id="GO:0004135">
    <property type="term" value="F:amylo-alpha-1,6-glucosidase activity"/>
    <property type="evidence" value="ECO:0007669"/>
    <property type="project" value="UniProtKB-EC"/>
</dbReference>
<accession>A0A336MMQ1</accession>
<dbReference type="PANTHER" id="PTHR10569:SF2">
    <property type="entry name" value="GLYCOGEN DEBRANCHING ENZYME"/>
    <property type="match status" value="1"/>
</dbReference>
<dbReference type="GO" id="GO:0005737">
    <property type="term" value="C:cytoplasm"/>
    <property type="evidence" value="ECO:0007669"/>
    <property type="project" value="UniProtKB-SubCell"/>
</dbReference>
<feature type="domain" description="Eukaryotic glycogen debranching enzyme N-terminal" evidence="19">
    <location>
        <begin position="85"/>
        <end position="183"/>
    </location>
</feature>
<gene>
    <name evidence="22" type="primary">CSON003971</name>
</gene>
<feature type="domain" description="Glycogen debranching enzyme glucanotransferase" evidence="20">
    <location>
        <begin position="190"/>
        <end position="640"/>
    </location>
</feature>
<dbReference type="InterPro" id="IPR012341">
    <property type="entry name" value="6hp_glycosidase-like_sf"/>
</dbReference>
<evidence type="ECO:0000256" key="5">
    <source>
        <dbReference type="ARBA" id="ARBA00012560"/>
    </source>
</evidence>
<dbReference type="GO" id="GO:0004134">
    <property type="term" value="F:4-alpha-glucanotransferase activity"/>
    <property type="evidence" value="ECO:0007669"/>
    <property type="project" value="UniProtKB-EC"/>
</dbReference>
<evidence type="ECO:0000256" key="4">
    <source>
        <dbReference type="ARBA" id="ARBA00004496"/>
    </source>
</evidence>
<evidence type="ECO:0000256" key="11">
    <source>
        <dbReference type="ARBA" id="ARBA00022729"/>
    </source>
</evidence>
<evidence type="ECO:0000259" key="21">
    <source>
        <dbReference type="Pfam" id="PF14702"/>
    </source>
</evidence>
<keyword evidence="15" id="KW-0326">Glycosidase</keyword>
<evidence type="ECO:0000256" key="6">
    <source>
        <dbReference type="ARBA" id="ARBA00012778"/>
    </source>
</evidence>
<comment type="similarity">
    <text evidence="16">Belongs to the glycogen debranching enzyme family.</text>
</comment>
<evidence type="ECO:0000256" key="9">
    <source>
        <dbReference type="ARBA" id="ARBA00022676"/>
    </source>
</evidence>
<dbReference type="InterPro" id="IPR017853">
    <property type="entry name" value="GH"/>
</dbReference>
<dbReference type="PANTHER" id="PTHR10569">
    <property type="entry name" value="GLYCOGEN DEBRANCHING ENZYME"/>
    <property type="match status" value="1"/>
</dbReference>
<evidence type="ECO:0000256" key="15">
    <source>
        <dbReference type="ARBA" id="ARBA00023295"/>
    </source>
</evidence>
<dbReference type="CDD" id="cd11327">
    <property type="entry name" value="AmyAc_Glg_debranch_2"/>
    <property type="match status" value="1"/>
</dbReference>
<organism evidence="22">
    <name type="scientific">Culicoides sonorensis</name>
    <name type="common">Biting midge</name>
    <dbReference type="NCBI Taxonomy" id="179676"/>
    <lineage>
        <taxon>Eukaryota</taxon>
        <taxon>Metazoa</taxon>
        <taxon>Ecdysozoa</taxon>
        <taxon>Arthropoda</taxon>
        <taxon>Hexapoda</taxon>
        <taxon>Insecta</taxon>
        <taxon>Pterygota</taxon>
        <taxon>Neoptera</taxon>
        <taxon>Endopterygota</taxon>
        <taxon>Diptera</taxon>
        <taxon>Nematocera</taxon>
        <taxon>Chironomoidea</taxon>
        <taxon>Ceratopogonidae</taxon>
        <taxon>Ceratopogoninae</taxon>
        <taxon>Culicoides</taxon>
        <taxon>Monoculicoides</taxon>
    </lineage>
</organism>
<comment type="function">
    <text evidence="3">Multifunctional enzyme acting as 1,4-alpha-D-glucan:1,4-alpha-D-glucan 4-alpha-D-glycosyltransferase and amylo-1,6-glucosidase in glycogen degradation.</text>
</comment>
<dbReference type="InterPro" id="IPR006421">
    <property type="entry name" value="Glycogen_debranch_met"/>
</dbReference>
<dbReference type="Gene3D" id="1.50.10.10">
    <property type="match status" value="1"/>
</dbReference>
<dbReference type="FunFam" id="3.20.20.80:FF:000070">
    <property type="entry name" value="GDB1p Glycogen debranching enzyme"/>
    <property type="match status" value="1"/>
</dbReference>
<dbReference type="NCBIfam" id="TIGR01531">
    <property type="entry name" value="glyc_debranch"/>
    <property type="match status" value="1"/>
</dbReference>
<dbReference type="InterPro" id="IPR008928">
    <property type="entry name" value="6-hairpin_glycosidase_sf"/>
</dbReference>
<dbReference type="GO" id="GO:0005980">
    <property type="term" value="P:glycogen catabolic process"/>
    <property type="evidence" value="ECO:0007669"/>
    <property type="project" value="InterPro"/>
</dbReference>
<dbReference type="InterPro" id="IPR032790">
    <property type="entry name" value="GDE_C"/>
</dbReference>
<dbReference type="InterPro" id="IPR010401">
    <property type="entry name" value="AGL/Gdb1"/>
</dbReference>
<evidence type="ECO:0000256" key="13">
    <source>
        <dbReference type="ARBA" id="ARBA00023056"/>
    </source>
</evidence>
<keyword evidence="13" id="KW-0320">Glycogen biosynthesis</keyword>
<dbReference type="Pfam" id="PF06202">
    <property type="entry name" value="GDE_C"/>
    <property type="match status" value="1"/>
</dbReference>
<evidence type="ECO:0000256" key="12">
    <source>
        <dbReference type="ARBA" id="ARBA00022801"/>
    </source>
</evidence>
<dbReference type="SUPFAM" id="SSF51445">
    <property type="entry name" value="(Trans)glycosidases"/>
    <property type="match status" value="1"/>
</dbReference>
<evidence type="ECO:0000256" key="8">
    <source>
        <dbReference type="ARBA" id="ARBA00022490"/>
    </source>
</evidence>
<dbReference type="EC" id="3.2.1.33" evidence="6"/>